<dbReference type="Proteomes" id="UP000183046">
    <property type="component" value="Unassembled WGS sequence"/>
</dbReference>
<evidence type="ECO:0000313" key="2">
    <source>
        <dbReference type="EMBL" id="SCZ49014.1"/>
    </source>
</evidence>
<sequence length="162" mass="18247">MGLSVAKDELYYIYVLRVEGNGWYVGSTQSFERRMRSHFGKGGAVATKERRALEIEEVFELRDYQIRTDCAHERAEVLIAQRYAQLYGMNSVRGAKHGKGWNDQPSPGNLRDIERYNKFATSIEGERLLAALRRIDPLTLLPDRLNGALTGLASTPAPISTT</sequence>
<dbReference type="InterPro" id="IPR000305">
    <property type="entry name" value="GIY-YIG_endonuc"/>
</dbReference>
<proteinExistence type="predicted"/>
<dbReference type="Pfam" id="PF01541">
    <property type="entry name" value="GIY-YIG"/>
    <property type="match status" value="1"/>
</dbReference>
<dbReference type="SUPFAM" id="SSF82771">
    <property type="entry name" value="GIY-YIG endonuclease"/>
    <property type="match status" value="1"/>
</dbReference>
<dbReference type="AlphaFoldDB" id="A0A1G5PHN9"/>
<accession>A0A1G5PHN9</accession>
<dbReference type="Gene3D" id="3.40.1440.10">
    <property type="entry name" value="GIY-YIG endonuclease"/>
    <property type="match status" value="1"/>
</dbReference>
<dbReference type="RefSeq" id="WP_074585524.1">
    <property type="nucleotide sequence ID" value="NZ_FMWB01000049.1"/>
</dbReference>
<dbReference type="InterPro" id="IPR035901">
    <property type="entry name" value="GIY-YIG_endonuc_sf"/>
</dbReference>
<comment type="caution">
    <text evidence="2">The sequence shown here is derived from an EMBL/GenBank/DDBJ whole genome shotgun (WGS) entry which is preliminary data.</text>
</comment>
<protein>
    <submittedName>
        <fullName evidence="2">GIY-YIG catalytic domain-containing protein</fullName>
    </submittedName>
</protein>
<evidence type="ECO:0000313" key="3">
    <source>
        <dbReference type="Proteomes" id="UP000183046"/>
    </source>
</evidence>
<name>A0A1G5PHN9_9PSED</name>
<dbReference type="OrthoDB" id="7845843at2"/>
<gene>
    <name evidence="2" type="ORF">SAMN05216279_1494</name>
</gene>
<reference evidence="3" key="1">
    <citation type="submission" date="2016-10" db="EMBL/GenBank/DDBJ databases">
        <authorList>
            <person name="de Groot N.N."/>
        </authorList>
    </citation>
    <scope>NUCLEOTIDE SEQUENCE [LARGE SCALE GENOMIC DNA]</scope>
    <source>
        <strain evidence="3">DSM 15758</strain>
    </source>
</reference>
<dbReference type="EMBL" id="FMWB01000049">
    <property type="protein sequence ID" value="SCZ49014.1"/>
    <property type="molecule type" value="Genomic_DNA"/>
</dbReference>
<evidence type="ECO:0000259" key="1">
    <source>
        <dbReference type="Pfam" id="PF01541"/>
    </source>
</evidence>
<feature type="domain" description="GIY-YIG" evidence="1">
    <location>
        <begin position="11"/>
        <end position="56"/>
    </location>
</feature>
<organism evidence="2 3">
    <name type="scientific">Pseudomonas oryzihabitans</name>
    <dbReference type="NCBI Taxonomy" id="47885"/>
    <lineage>
        <taxon>Bacteria</taxon>
        <taxon>Pseudomonadati</taxon>
        <taxon>Pseudomonadota</taxon>
        <taxon>Gammaproteobacteria</taxon>
        <taxon>Pseudomonadales</taxon>
        <taxon>Pseudomonadaceae</taxon>
        <taxon>Pseudomonas</taxon>
    </lineage>
</organism>